<comment type="caution">
    <text evidence="2">The sequence shown here is derived from an EMBL/GenBank/DDBJ whole genome shotgun (WGS) entry which is preliminary data.</text>
</comment>
<dbReference type="RefSeq" id="XP_044553784.1">
    <property type="nucleotide sequence ID" value="XM_044689244.1"/>
</dbReference>
<dbReference type="GeneID" id="68105828"/>
<dbReference type="GO" id="GO:0016192">
    <property type="term" value="P:vesicle-mediated transport"/>
    <property type="evidence" value="ECO:0007669"/>
    <property type="project" value="InterPro"/>
</dbReference>
<dbReference type="InterPro" id="IPR015151">
    <property type="entry name" value="B-adaptin_app_sub_C"/>
</dbReference>
<evidence type="ECO:0000259" key="1">
    <source>
        <dbReference type="Pfam" id="PF09066"/>
    </source>
</evidence>
<evidence type="ECO:0000313" key="2">
    <source>
        <dbReference type="EMBL" id="KAG2391890.1"/>
    </source>
</evidence>
<organism evidence="2 3">
    <name type="scientific">Naegleria lovaniensis</name>
    <name type="common">Amoeba</name>
    <dbReference type="NCBI Taxonomy" id="51637"/>
    <lineage>
        <taxon>Eukaryota</taxon>
        <taxon>Discoba</taxon>
        <taxon>Heterolobosea</taxon>
        <taxon>Tetramitia</taxon>
        <taxon>Eutetramitia</taxon>
        <taxon>Vahlkampfiidae</taxon>
        <taxon>Naegleria</taxon>
    </lineage>
</organism>
<accession>A0AA88GZ52</accession>
<dbReference type="AlphaFoldDB" id="A0AA88GZ52"/>
<protein>
    <recommendedName>
        <fullName evidence="1">Beta-adaptin appendage C-terminal subdomain domain-containing protein</fullName>
    </recommendedName>
</protein>
<proteinExistence type="predicted"/>
<dbReference type="Proteomes" id="UP000816034">
    <property type="component" value="Unassembled WGS sequence"/>
</dbReference>
<sequence>MFRLLQACFGGSDKKSRRNHDMDDQEIETDEFMEMNHQHPIGINHDDHHHMETIQSYANSSPNQQQTNNNNSQAYYYIKDKHSTMMTSPNYVPSPTHMDDISNCFNLSPIKLNQNVKEYTTDEYKQLWKQFGDGHVTLEYSIIFHHDSSNTPPPCEEFKSYLDHTLESNFIYTLASGVNHHVITFYNYCESLNNITYLIESQVNYDTRLAKVRIKYSSNSELTNFVNHFEKITASYFTRIK</sequence>
<gene>
    <name evidence="2" type="ORF">C9374_013375</name>
</gene>
<keyword evidence="3" id="KW-1185">Reference proteome</keyword>
<dbReference type="Pfam" id="PF09066">
    <property type="entry name" value="B2-adapt-app_C"/>
    <property type="match status" value="1"/>
</dbReference>
<feature type="domain" description="Beta-adaptin appendage C-terminal subdomain" evidence="1">
    <location>
        <begin position="159"/>
        <end position="232"/>
    </location>
</feature>
<dbReference type="EMBL" id="PYSW02000006">
    <property type="protein sequence ID" value="KAG2391890.1"/>
    <property type="molecule type" value="Genomic_DNA"/>
</dbReference>
<dbReference type="GO" id="GO:0006886">
    <property type="term" value="P:intracellular protein transport"/>
    <property type="evidence" value="ECO:0007669"/>
    <property type="project" value="InterPro"/>
</dbReference>
<dbReference type="GO" id="GO:0030131">
    <property type="term" value="C:clathrin adaptor complex"/>
    <property type="evidence" value="ECO:0007669"/>
    <property type="project" value="InterPro"/>
</dbReference>
<evidence type="ECO:0000313" key="3">
    <source>
        <dbReference type="Proteomes" id="UP000816034"/>
    </source>
</evidence>
<reference evidence="2 3" key="1">
    <citation type="journal article" date="2018" name="BMC Genomics">
        <title>The genome of Naegleria lovaniensis, the basis for a comparative approach to unravel pathogenicity factors of the human pathogenic amoeba N. fowleri.</title>
        <authorList>
            <person name="Liechti N."/>
            <person name="Schurch N."/>
            <person name="Bruggmann R."/>
            <person name="Wittwer M."/>
        </authorList>
    </citation>
    <scope>NUCLEOTIDE SEQUENCE [LARGE SCALE GENOMIC DNA]</scope>
    <source>
        <strain evidence="2 3">ATCC 30569</strain>
    </source>
</reference>
<name>A0AA88GZ52_NAELO</name>